<dbReference type="SUPFAM" id="SSF55174">
    <property type="entry name" value="Alpha-L RNA-binding motif"/>
    <property type="match status" value="1"/>
</dbReference>
<dbReference type="InterPro" id="IPR002942">
    <property type="entry name" value="S4_RNA-bd"/>
</dbReference>
<dbReference type="STRING" id="460265.Mnod_1720"/>
<gene>
    <name evidence="3" type="ordered locus">Mnod_1720</name>
</gene>
<dbReference type="KEGG" id="mno:Mnod_1720"/>
<dbReference type="Gene3D" id="3.10.290.10">
    <property type="entry name" value="RNA-binding S4 domain"/>
    <property type="match status" value="1"/>
</dbReference>
<keyword evidence="4" id="KW-1185">Reference proteome</keyword>
<protein>
    <submittedName>
        <fullName evidence="3">RNA-binding S4 domain protein</fullName>
    </submittedName>
</protein>
<dbReference type="AlphaFoldDB" id="B8IR08"/>
<evidence type="ECO:0000313" key="4">
    <source>
        <dbReference type="Proteomes" id="UP000008207"/>
    </source>
</evidence>
<reference evidence="3 4" key="1">
    <citation type="submission" date="2009-01" db="EMBL/GenBank/DDBJ databases">
        <title>Complete sequence of chromosome of Methylobacterium nodulans ORS 2060.</title>
        <authorList>
            <consortium name="US DOE Joint Genome Institute"/>
            <person name="Lucas S."/>
            <person name="Copeland A."/>
            <person name="Lapidus A."/>
            <person name="Glavina del Rio T."/>
            <person name="Dalin E."/>
            <person name="Tice H."/>
            <person name="Bruce D."/>
            <person name="Goodwin L."/>
            <person name="Pitluck S."/>
            <person name="Sims D."/>
            <person name="Brettin T."/>
            <person name="Detter J.C."/>
            <person name="Han C."/>
            <person name="Larimer F."/>
            <person name="Land M."/>
            <person name="Hauser L."/>
            <person name="Kyrpides N."/>
            <person name="Ivanova N."/>
            <person name="Marx C.J."/>
            <person name="Richardson P."/>
        </authorList>
    </citation>
    <scope>NUCLEOTIDE SEQUENCE [LARGE SCALE GENOMIC DNA]</scope>
    <source>
        <strain evidence="4">LMG 21967 / CNCM I-2342 / ORS 2060</strain>
    </source>
</reference>
<organism evidence="3 4">
    <name type="scientific">Methylobacterium nodulans (strain LMG 21967 / CNCM I-2342 / ORS 2060)</name>
    <dbReference type="NCBI Taxonomy" id="460265"/>
    <lineage>
        <taxon>Bacteria</taxon>
        <taxon>Pseudomonadati</taxon>
        <taxon>Pseudomonadota</taxon>
        <taxon>Alphaproteobacteria</taxon>
        <taxon>Hyphomicrobiales</taxon>
        <taxon>Methylobacteriaceae</taxon>
        <taxon>Methylobacterium</taxon>
    </lineage>
</organism>
<dbReference type="CDD" id="cd00165">
    <property type="entry name" value="S4"/>
    <property type="match status" value="1"/>
</dbReference>
<dbReference type="HOGENOM" id="CLU_101003_3_1_5"/>
<evidence type="ECO:0000313" key="3">
    <source>
        <dbReference type="EMBL" id="ACL56710.1"/>
    </source>
</evidence>
<feature type="domain" description="RNA-binding S4" evidence="2">
    <location>
        <begin position="6"/>
        <end position="71"/>
    </location>
</feature>
<proteinExistence type="predicted"/>
<evidence type="ECO:0000259" key="2">
    <source>
        <dbReference type="SMART" id="SM00363"/>
    </source>
</evidence>
<evidence type="ECO:0000256" key="1">
    <source>
        <dbReference type="PROSITE-ProRule" id="PRU00182"/>
    </source>
</evidence>
<accession>B8IR08</accession>
<dbReference type="PROSITE" id="PS50889">
    <property type="entry name" value="S4"/>
    <property type="match status" value="1"/>
</dbReference>
<name>B8IR08_METNO</name>
<dbReference type="SMART" id="SM00363">
    <property type="entry name" value="S4"/>
    <property type="match status" value="1"/>
</dbReference>
<dbReference type="GO" id="GO:0003723">
    <property type="term" value="F:RNA binding"/>
    <property type="evidence" value="ECO:0007669"/>
    <property type="project" value="UniProtKB-KW"/>
</dbReference>
<dbReference type="OrthoDB" id="9797176at2"/>
<keyword evidence="1" id="KW-0694">RNA-binding</keyword>
<dbReference type="Proteomes" id="UP000008207">
    <property type="component" value="Chromosome"/>
</dbReference>
<dbReference type="RefSeq" id="WP_015928403.1">
    <property type="nucleotide sequence ID" value="NC_011894.1"/>
</dbReference>
<sequence>MRADRQRLDKWLWFARFAKTRSLAARLIADGHVRVNGQRAEAASKAVAVGDVITVAAAHATMAVRVLALGERRGPAPEARLLYADVAEGVTPG</sequence>
<dbReference type="Pfam" id="PF01479">
    <property type="entry name" value="S4"/>
    <property type="match status" value="1"/>
</dbReference>
<dbReference type="InterPro" id="IPR036986">
    <property type="entry name" value="S4_RNA-bd_sf"/>
</dbReference>
<dbReference type="EMBL" id="CP001349">
    <property type="protein sequence ID" value="ACL56710.1"/>
    <property type="molecule type" value="Genomic_DNA"/>
</dbReference>
<dbReference type="eggNOG" id="COG1188">
    <property type="taxonomic scope" value="Bacteria"/>
</dbReference>